<dbReference type="AlphaFoldDB" id="A0A4R1M5X6"/>
<dbReference type="InterPro" id="IPR038636">
    <property type="entry name" value="Wzi_sf"/>
</dbReference>
<keyword evidence="2" id="KW-1185">Reference proteome</keyword>
<accession>A0A4R1M5X6</accession>
<dbReference type="EMBL" id="SMGO01000001">
    <property type="protein sequence ID" value="TCK85119.1"/>
    <property type="molecule type" value="Genomic_DNA"/>
</dbReference>
<dbReference type="Proteomes" id="UP000294616">
    <property type="component" value="Unassembled WGS sequence"/>
</dbReference>
<name>A0A4R1M5X6_9SPHI</name>
<evidence type="ECO:0000313" key="2">
    <source>
        <dbReference type="Proteomes" id="UP000294616"/>
    </source>
</evidence>
<reference evidence="1 2" key="1">
    <citation type="submission" date="2019-03" db="EMBL/GenBank/DDBJ databases">
        <title>Genomic Encyclopedia of Archaeal and Bacterial Type Strains, Phase II (KMG-II): from individual species to whole genera.</title>
        <authorList>
            <person name="Goeker M."/>
        </authorList>
    </citation>
    <scope>NUCLEOTIDE SEQUENCE [LARGE SCALE GENOMIC DNA]</scope>
    <source>
        <strain evidence="1 2">DSM 22554</strain>
    </source>
</reference>
<gene>
    <name evidence="1" type="ORF">C8N28_0417</name>
</gene>
<organism evidence="1 2">
    <name type="scientific">Albibacterium bauzanense</name>
    <dbReference type="NCBI Taxonomy" id="653929"/>
    <lineage>
        <taxon>Bacteria</taxon>
        <taxon>Pseudomonadati</taxon>
        <taxon>Bacteroidota</taxon>
        <taxon>Sphingobacteriia</taxon>
        <taxon>Sphingobacteriales</taxon>
        <taxon>Sphingobacteriaceae</taxon>
        <taxon>Albibacterium</taxon>
    </lineage>
</organism>
<protein>
    <recommendedName>
        <fullName evidence="3">Protein involved in gliding motility RemB</fullName>
    </recommendedName>
</protein>
<evidence type="ECO:0008006" key="3">
    <source>
        <dbReference type="Google" id="ProtNLM"/>
    </source>
</evidence>
<proteinExistence type="predicted"/>
<sequence length="543" mass="62577">MLMTQCSLKNYFIKSIIIFLFIFILSPFTTKAQAVYQPYSYQFYQKLNSIQYSTETRQHTALKPFLIDSVMRPSYDSLMNLNFQERDSWLGRKIYNEHLIESNQNNSHFYADILPDLSLGRDFAGGGKNTFVRTLGAQIGGNINDKFYYYISAYNNRSIFPNYINTFIDKSKVVPGQTYGDVGENVQDWNNYTAVTSYTPSKYLNISLAYDKNFIGDGYRSMLLSDVASNYTSLKLTGKLGNVQYMTMWSYMIDPLSPELVDKTRGKWGTFQYLDWNVNNRLSLGFFQSIIWANRTESGNGVRGIEPAYLNPIIFLRSVESSDPDSPDKMHLGLNAKYKILNNFALYGQFLLGEFTAKEFFTGNGYLHNKWGAQLGFRTFDTFGLKSLNLLGEFNAARPYTYTHFDPISNYSHFSQPLAHPLGANFREFVGIANYSIKRFDFSLQGNYSSYGLDPDDDSNFGKNIFKSYFNYESLYGNYIGQGLKTNLTFIDTRVSYLLNSKYNLRFELGAIIRQEKNERGKESSKMVTLGLRSSFRNLYYDF</sequence>
<evidence type="ECO:0000313" key="1">
    <source>
        <dbReference type="EMBL" id="TCK85119.1"/>
    </source>
</evidence>
<comment type="caution">
    <text evidence="1">The sequence shown here is derived from an EMBL/GenBank/DDBJ whole genome shotgun (WGS) entry which is preliminary data.</text>
</comment>
<dbReference type="Gene3D" id="2.40.160.130">
    <property type="entry name" value="Capsule assembly protein Wzi"/>
    <property type="match status" value="1"/>
</dbReference>